<dbReference type="InterPro" id="IPR037143">
    <property type="entry name" value="4-PPantetheinyl_Trfase_dom_sf"/>
</dbReference>
<dbReference type="Proteomes" id="UP001596405">
    <property type="component" value="Unassembled WGS sequence"/>
</dbReference>
<evidence type="ECO:0000256" key="4">
    <source>
        <dbReference type="ARBA" id="ARBA00011503"/>
    </source>
</evidence>
<sequence>MPLLRVKQLNSTSYLGLWRVEETVEQLRASLLELRPSHEIPVFKAETRNKEWLAARILAYTLLAELTHEPVLLEKHETGQPYCTAEHLQVSLTHSGPWVAALISATYRVGIDIEQKGNKVERLISKFMNEIELAAVENRPEKMHLYWSAKETLYKVYSHKKLLFKENIRLQYFDLQPEGQFKGRVQTDNFKEDYDVLYESTPDYVLTYTLAPLAETQDVRHKT</sequence>
<dbReference type="Pfam" id="PF01648">
    <property type="entry name" value="ACPS"/>
    <property type="match status" value="1"/>
</dbReference>
<dbReference type="RefSeq" id="WP_066619571.1">
    <property type="nucleotide sequence ID" value="NZ_JBHSYQ010000003.1"/>
</dbReference>
<dbReference type="PANTHER" id="PTHR38096">
    <property type="entry name" value="ENTEROBACTIN SYNTHASE COMPONENT D"/>
    <property type="match status" value="1"/>
</dbReference>
<dbReference type="Gene3D" id="3.90.470.20">
    <property type="entry name" value="4'-phosphopantetheinyl transferase domain"/>
    <property type="match status" value="1"/>
</dbReference>
<comment type="similarity">
    <text evidence="3">Belongs to the P-Pant transferase superfamily. EntD family.</text>
</comment>
<dbReference type="InterPro" id="IPR008278">
    <property type="entry name" value="4-PPantetheinyl_Trfase_dom"/>
</dbReference>
<evidence type="ECO:0000256" key="6">
    <source>
        <dbReference type="ARBA" id="ARBA00022679"/>
    </source>
</evidence>
<evidence type="ECO:0000313" key="15">
    <source>
        <dbReference type="Proteomes" id="UP001596405"/>
    </source>
</evidence>
<evidence type="ECO:0000256" key="2">
    <source>
        <dbReference type="ARBA" id="ARBA00004993"/>
    </source>
</evidence>
<dbReference type="EMBL" id="JBHSYQ010000003">
    <property type="protein sequence ID" value="MFC6997530.1"/>
    <property type="molecule type" value="Genomic_DNA"/>
</dbReference>
<evidence type="ECO:0000256" key="3">
    <source>
        <dbReference type="ARBA" id="ARBA00008342"/>
    </source>
</evidence>
<comment type="caution">
    <text evidence="14">The sequence shown here is derived from an EMBL/GenBank/DDBJ whole genome shotgun (WGS) entry which is preliminary data.</text>
</comment>
<evidence type="ECO:0000256" key="7">
    <source>
        <dbReference type="ARBA" id="ARBA00023191"/>
    </source>
</evidence>
<evidence type="ECO:0000256" key="10">
    <source>
        <dbReference type="ARBA" id="ARBA00049176"/>
    </source>
</evidence>
<evidence type="ECO:0000256" key="9">
    <source>
        <dbReference type="ARBA" id="ARBA00031996"/>
    </source>
</evidence>
<evidence type="ECO:0000313" key="14">
    <source>
        <dbReference type="EMBL" id="MFC6997530.1"/>
    </source>
</evidence>
<feature type="domain" description="4'-phosphopantetheinyl transferase" evidence="12">
    <location>
        <begin position="108"/>
        <end position="208"/>
    </location>
</feature>
<comment type="catalytic activity">
    <reaction evidence="10">
        <text>apo-[aryl-carrier protein] + CoA = holo-[aryl-carrier protein] + adenosine 3',5'-bisphosphate + H(+)</text>
        <dbReference type="Rhea" id="RHEA:48404"/>
        <dbReference type="Rhea" id="RHEA-COMP:15903"/>
        <dbReference type="Rhea" id="RHEA-COMP:17557"/>
        <dbReference type="ChEBI" id="CHEBI:15378"/>
        <dbReference type="ChEBI" id="CHEBI:29999"/>
        <dbReference type="ChEBI" id="CHEBI:57287"/>
        <dbReference type="ChEBI" id="CHEBI:58343"/>
        <dbReference type="ChEBI" id="CHEBI:64479"/>
    </reaction>
</comment>
<dbReference type="InterPro" id="IPR041354">
    <property type="entry name" value="4PPT_N"/>
</dbReference>
<organism evidence="14 15">
    <name type="scientific">Rufibacter roseus</name>
    <dbReference type="NCBI Taxonomy" id="1567108"/>
    <lineage>
        <taxon>Bacteria</taxon>
        <taxon>Pseudomonadati</taxon>
        <taxon>Bacteroidota</taxon>
        <taxon>Cytophagia</taxon>
        <taxon>Cytophagales</taxon>
        <taxon>Hymenobacteraceae</taxon>
        <taxon>Rufibacter</taxon>
    </lineage>
</organism>
<feature type="domain" description="4'-phosphopantetheinyl transferase N-terminal" evidence="13">
    <location>
        <begin position="46"/>
        <end position="104"/>
    </location>
</feature>
<evidence type="ECO:0000259" key="13">
    <source>
        <dbReference type="Pfam" id="PF17837"/>
    </source>
</evidence>
<keyword evidence="6 14" id="KW-0808">Transferase</keyword>
<dbReference type="PANTHER" id="PTHR38096:SF1">
    <property type="entry name" value="ENTEROBACTIN SYNTHASE COMPONENT D"/>
    <property type="match status" value="1"/>
</dbReference>
<dbReference type="InterPro" id="IPR003542">
    <property type="entry name" value="Enbac_synth_compD-like"/>
</dbReference>
<comment type="catalytic activity">
    <reaction evidence="11">
        <text>apo-[peptidyl-carrier protein] + CoA = holo-[peptidyl-carrier protein] + adenosine 3',5'-bisphosphate + H(+)</text>
        <dbReference type="Rhea" id="RHEA:46228"/>
        <dbReference type="Rhea" id="RHEA-COMP:11479"/>
        <dbReference type="Rhea" id="RHEA-COMP:11480"/>
        <dbReference type="ChEBI" id="CHEBI:15378"/>
        <dbReference type="ChEBI" id="CHEBI:29999"/>
        <dbReference type="ChEBI" id="CHEBI:57287"/>
        <dbReference type="ChEBI" id="CHEBI:58343"/>
        <dbReference type="ChEBI" id="CHEBI:64479"/>
    </reaction>
</comment>
<dbReference type="GO" id="GO:0016740">
    <property type="term" value="F:transferase activity"/>
    <property type="evidence" value="ECO:0007669"/>
    <property type="project" value="UniProtKB-KW"/>
</dbReference>
<comment type="subunit">
    <text evidence="4">EntB, EntD, EntE, and EntF form a multienzyme complex called enterobactin synthase.</text>
</comment>
<dbReference type="Pfam" id="PF17837">
    <property type="entry name" value="4PPT_N"/>
    <property type="match status" value="1"/>
</dbReference>
<comment type="pathway">
    <text evidence="2">Siderophore biosynthesis; enterobactin biosynthesis.</text>
</comment>
<evidence type="ECO:0000256" key="8">
    <source>
        <dbReference type="ARBA" id="ARBA00029894"/>
    </source>
</evidence>
<evidence type="ECO:0000256" key="1">
    <source>
        <dbReference type="ARBA" id="ARBA00003937"/>
    </source>
</evidence>
<name>A0ABW2DKI4_9BACT</name>
<evidence type="ECO:0000256" key="11">
    <source>
        <dbReference type="ARBA" id="ARBA00049191"/>
    </source>
</evidence>
<keyword evidence="15" id="KW-1185">Reference proteome</keyword>
<proteinExistence type="inferred from homology"/>
<reference evidence="15" key="1">
    <citation type="journal article" date="2019" name="Int. J. Syst. Evol. Microbiol.">
        <title>The Global Catalogue of Microorganisms (GCM) 10K type strain sequencing project: providing services to taxonomists for standard genome sequencing and annotation.</title>
        <authorList>
            <consortium name="The Broad Institute Genomics Platform"/>
            <consortium name="The Broad Institute Genome Sequencing Center for Infectious Disease"/>
            <person name="Wu L."/>
            <person name="Ma J."/>
        </authorList>
    </citation>
    <scope>NUCLEOTIDE SEQUENCE [LARGE SCALE GENOMIC DNA]</scope>
    <source>
        <strain evidence="15">CGMCC 4.7393</strain>
    </source>
</reference>
<gene>
    <name evidence="14" type="ORF">ACFQHR_07835</name>
</gene>
<evidence type="ECO:0000259" key="12">
    <source>
        <dbReference type="Pfam" id="PF01648"/>
    </source>
</evidence>
<accession>A0ABW2DKI4</accession>
<evidence type="ECO:0000256" key="5">
    <source>
        <dbReference type="ARBA" id="ARBA00019087"/>
    </source>
</evidence>
<protein>
    <recommendedName>
        <fullName evidence="5">Enterobactin synthase component D</fullName>
    </recommendedName>
    <alternativeName>
        <fullName evidence="8">4'-phosphopantetheinyl transferase EntD</fullName>
    </alternativeName>
    <alternativeName>
        <fullName evidence="9">Enterochelin synthase D</fullName>
    </alternativeName>
</protein>
<keyword evidence="7" id="KW-0259">Enterobactin biosynthesis</keyword>
<dbReference type="SUPFAM" id="SSF56214">
    <property type="entry name" value="4'-phosphopantetheinyl transferase"/>
    <property type="match status" value="2"/>
</dbReference>
<comment type="function">
    <text evidence="1">Involved in the biosynthesis of the siderophore enterobactin (enterochelin), which is a macrocyclic trimeric lactone of N-(2,3-dihydroxybenzoyl)-serine. The serine trilactone serves as a scaffolding for the three catechol functionalities that provide hexadentate coordination for the tightly ligated iron(2+) atoms. Plays an essential role in the assembly of the enterobactin by catalyzing the transfer of the 4'-phosphopantetheine (Ppant) moiety from coenzyme A to the apo-domains of both EntB (ArCP domain) and EntF (PCP domain) to yield their holo-forms which make them competent for the activation of 2,3-dihydroxybenzoate (DHB) and L-serine, respectively.</text>
</comment>